<feature type="compositionally biased region" description="Low complexity" evidence="1">
    <location>
        <begin position="1139"/>
        <end position="1150"/>
    </location>
</feature>
<dbReference type="AlphaFoldDB" id="A0A7C3HTX1"/>
<organism evidence="3">
    <name type="scientific">Meiothermus ruber</name>
    <dbReference type="NCBI Taxonomy" id="277"/>
    <lineage>
        <taxon>Bacteria</taxon>
        <taxon>Thermotogati</taxon>
        <taxon>Deinococcota</taxon>
        <taxon>Deinococci</taxon>
        <taxon>Thermales</taxon>
        <taxon>Thermaceae</taxon>
        <taxon>Meiothermus</taxon>
    </lineage>
</organism>
<dbReference type="Gene3D" id="3.20.20.80">
    <property type="entry name" value="Glycosidases"/>
    <property type="match status" value="2"/>
</dbReference>
<proteinExistence type="predicted"/>
<protein>
    <submittedName>
        <fullName evidence="3">Alpha-amylase</fullName>
    </submittedName>
</protein>
<feature type="compositionally biased region" description="Basic residues" evidence="1">
    <location>
        <begin position="1129"/>
        <end position="1138"/>
    </location>
</feature>
<dbReference type="Gene3D" id="1.10.150.20">
    <property type="entry name" value="5' to 3' exonuclease, C-terminal subdomain"/>
    <property type="match status" value="1"/>
</dbReference>
<evidence type="ECO:0000259" key="2">
    <source>
        <dbReference type="SMART" id="SM00642"/>
    </source>
</evidence>
<evidence type="ECO:0000313" key="3">
    <source>
        <dbReference type="EMBL" id="HFG20119.1"/>
    </source>
</evidence>
<dbReference type="Pfam" id="PF00128">
    <property type="entry name" value="Alpha-amylase"/>
    <property type="match status" value="1"/>
</dbReference>
<feature type="region of interest" description="Disordered" evidence="1">
    <location>
        <begin position="1127"/>
        <end position="1167"/>
    </location>
</feature>
<sequence>MSGHQTLPGAFEFHVSKSARDYYRFDLSLFSLSGNVILADFEAARRFAEAINARRDLLHYPEQAVNPGQLNAMGLIDELLHLIVRQYLEAHPRAMQEALTALKHNLGPDAVEQALRAFAALFPPIRVYRGEIGLDEYLADTTEGRSNREILLEELLMLWMANANPAFSPLAELFEDDELERTTAYLPIIQNLETFFEGQPAFGQTGLSLFKTLRLPALLHPHSLEAQLEFLLHRFGGSLGRFYYRMLVGLDVIREEGRSFAAPVNFDGPGGGGGGESEMLDIRRLLSEPEPEAFSPDLDWMPRCVLIAKNTYVWLDQLSKKYRREIRTLDQIPEEELAQLQSWGVTGLWLIGLWERSKASARIKQLMGNPEAIASAYALYDYVIAKELGGEEALEVLRQKAARYGLRLASDMVPNHVGIDGRWVMEHPDWFIQLPYSPYPSYTFNGPDLSSDERVGIFLEDHYYDKTDAAVVFKWVNRQTGEVRYIYHGNDGTAMPWNDTAQLNYLLPEVREAVIQTILHVARQFPIIRFDAAMTLAKRHIQRLWWPEPGGSPWGASVPSRAAFAMSKEDFDRAMPKEFWREVVDRVAVEAPNTLLLAEAFWMMEGYFVRTLGMHRVYNSAFMNMLRDEKNAEYRQIVKNTLEFEPEILKRFVNFLNNPDEKTAIEQFGKGDKYFGVMTLCATLPGLPMLGHGQVEGLTERYGMEYRRAYYDETPDEGLIAYHQQQIFPLLKKRHLFAEVENFVFYEAQTGQEVNEDVFVYSNRAGSERALVVYHNKNAETRVRVRQSVAQPFKTAQGRETRRVGLGQGLQLSYDARTFSIFRDLVTGLEHLHNNQALHEQGLYLELGPYQRKVFLDWREVYDHDGTYARLAQMLCGRGVPSVAEARQELWLGPILQPFRALVSPALFRRLLAAQGGLDGALREEVQEKLLALYRGIEAHAEHKLALLPVQQVLDGLAGVLEAGPHTLETGGALLGWAFTRGLGSPAHLEEWRLGRVLEQTLAELGLEEAAARRAVGLTRLLLAQSELALKPSRLPQQMPRLLQDPAVQSFLGVNRFEGRVYFNREAHQAWLEGLGKLGQALHLAQRKPAARLEKLRKTWQALQQKLEQAALDSGFMVEKYLQAISKKPGSKKAKTSRKASGSGSSAARANSPVRKAKTTDPQDDLERIKGIGPKIAAALQAAGISTYAQLAKTKESTLRAALAKAGIRRAPSLGTWAKQASYLAKGDAKGLANYLRRQRSSKRGL</sequence>
<comment type="caution">
    <text evidence="3">The sequence shown here is derived from an EMBL/GenBank/DDBJ whole genome shotgun (WGS) entry which is preliminary data.</text>
</comment>
<dbReference type="GO" id="GO:0005975">
    <property type="term" value="P:carbohydrate metabolic process"/>
    <property type="evidence" value="ECO:0007669"/>
    <property type="project" value="InterPro"/>
</dbReference>
<feature type="domain" description="Glycosyl hydrolase family 13 catalytic" evidence="2">
    <location>
        <begin position="310"/>
        <end position="734"/>
    </location>
</feature>
<gene>
    <name evidence="3" type="ORF">ENS82_05260</name>
</gene>
<name>A0A7C3HTX1_MEIRU</name>
<dbReference type="PANTHER" id="PTHR47786:SF2">
    <property type="entry name" value="GLYCOSYL HYDROLASE FAMILY 13 CATALYTIC DOMAIN-CONTAINING PROTEIN"/>
    <property type="match status" value="1"/>
</dbReference>
<dbReference type="SUPFAM" id="SSF51445">
    <property type="entry name" value="(Trans)glycosidases"/>
    <property type="match status" value="1"/>
</dbReference>
<dbReference type="InterPro" id="IPR006047">
    <property type="entry name" value="GH13_cat_dom"/>
</dbReference>
<dbReference type="InterPro" id="IPR017853">
    <property type="entry name" value="GH"/>
</dbReference>
<feature type="compositionally biased region" description="Basic and acidic residues" evidence="1">
    <location>
        <begin position="1158"/>
        <end position="1167"/>
    </location>
</feature>
<evidence type="ECO:0000256" key="1">
    <source>
        <dbReference type="SAM" id="MobiDB-lite"/>
    </source>
</evidence>
<dbReference type="PANTHER" id="PTHR47786">
    <property type="entry name" value="ALPHA-1,4-GLUCAN:MALTOSE-1-PHOSPHATE MALTOSYLTRANSFERASE"/>
    <property type="match status" value="1"/>
</dbReference>
<accession>A0A7C3HTX1</accession>
<reference evidence="3" key="1">
    <citation type="journal article" date="2020" name="mSystems">
        <title>Genome- and Community-Level Interaction Insights into Carbon Utilization and Element Cycling Functions of Hydrothermarchaeota in Hydrothermal Sediment.</title>
        <authorList>
            <person name="Zhou Z."/>
            <person name="Liu Y."/>
            <person name="Xu W."/>
            <person name="Pan J."/>
            <person name="Luo Z.H."/>
            <person name="Li M."/>
        </authorList>
    </citation>
    <scope>NUCLEOTIDE SEQUENCE [LARGE SCALE GENOMIC DNA]</scope>
    <source>
        <strain evidence="3">SpSt-524</strain>
    </source>
</reference>
<dbReference type="EMBL" id="DSWI01000011">
    <property type="protein sequence ID" value="HFG20119.1"/>
    <property type="molecule type" value="Genomic_DNA"/>
</dbReference>
<dbReference type="SMART" id="SM00642">
    <property type="entry name" value="Aamy"/>
    <property type="match status" value="1"/>
</dbReference>